<keyword evidence="1" id="KW-0812">Transmembrane</keyword>
<reference evidence="2 3" key="1">
    <citation type="journal article" date="2012" name="Stand. Genomic Sci.">
        <title>Complete genome sequence of Pyrobaculum oguniense.</title>
        <authorList>
            <person name="Bernick D.L."/>
            <person name="Karplus K."/>
            <person name="Lui L.M."/>
            <person name="Coker J.K."/>
            <person name="Murphy J.N."/>
            <person name="Chan P.P."/>
            <person name="Cozen A.E."/>
            <person name="Lowe T.M."/>
        </authorList>
    </citation>
    <scope>NUCLEOTIDE SEQUENCE [LARGE SCALE GENOMIC DNA]</scope>
    <source>
        <strain evidence="2 3">TE7</strain>
    </source>
</reference>
<keyword evidence="1" id="KW-0472">Membrane</keyword>
<dbReference type="EMBL" id="CP003316">
    <property type="protein sequence ID" value="AFA39977.1"/>
    <property type="molecule type" value="Genomic_DNA"/>
</dbReference>
<dbReference type="KEGG" id="pog:Pogu_1950"/>
<accession>H6QCK9</accession>
<protein>
    <submittedName>
        <fullName evidence="2">Uncharacterized protein</fullName>
    </submittedName>
</protein>
<evidence type="ECO:0000256" key="1">
    <source>
        <dbReference type="SAM" id="Phobius"/>
    </source>
</evidence>
<dbReference type="HOGENOM" id="CLU_3245503_0_0_2"/>
<sequence>MLLVELAMCVVHLLTIAAHVVIFRYLEDEEKEAVILTADVVA</sequence>
<proteinExistence type="predicted"/>
<feature type="transmembrane region" description="Helical" evidence="1">
    <location>
        <begin position="6"/>
        <end position="26"/>
    </location>
</feature>
<dbReference type="AlphaFoldDB" id="H6QCK9"/>
<evidence type="ECO:0000313" key="3">
    <source>
        <dbReference type="Proteomes" id="UP000009062"/>
    </source>
</evidence>
<dbReference type="Proteomes" id="UP000009062">
    <property type="component" value="Chromosome"/>
</dbReference>
<evidence type="ECO:0000313" key="2">
    <source>
        <dbReference type="EMBL" id="AFA39977.1"/>
    </source>
</evidence>
<gene>
    <name evidence="2" type="ordered locus">Pogu_1950</name>
</gene>
<name>H6QCK9_PYROT</name>
<organism evidence="2 3">
    <name type="scientific">Pyrobaculum oguniense (strain DSM 13380 / JCM 10595 / TE7)</name>
    <dbReference type="NCBI Taxonomy" id="698757"/>
    <lineage>
        <taxon>Archaea</taxon>
        <taxon>Thermoproteota</taxon>
        <taxon>Thermoprotei</taxon>
        <taxon>Thermoproteales</taxon>
        <taxon>Thermoproteaceae</taxon>
        <taxon>Pyrobaculum</taxon>
    </lineage>
</organism>
<keyword evidence="3" id="KW-1185">Reference proteome</keyword>
<keyword evidence="1" id="KW-1133">Transmembrane helix</keyword>